<evidence type="ECO:0000313" key="2">
    <source>
        <dbReference type="EMBL" id="OAP62528.1"/>
    </source>
</evidence>
<name>A0A178ZRR6_9EURO</name>
<sequence>MASSYLALRVLTASELWSDTVLVPTYTLINESYKERESEGLLDRYPSAEEFARDLDVDGLCAVIQDSRHENRPVAVAVAKRWKGRRKDDNDDDNDNSATAPDARTRDWEIGPVASRSLPQYRGRGLIERCLQGLSARLVAQVTEGPVRLWVKVVEEFYAAYWARKGFMQYGESYVIPVGEWHRDRAYKLVNMVKEVSRSTDGAGNASSRLETTKSGIIEPSASELAKWST</sequence>
<dbReference type="InterPro" id="IPR016181">
    <property type="entry name" value="Acyl_CoA_acyltransferase"/>
</dbReference>
<evidence type="ECO:0008006" key="4">
    <source>
        <dbReference type="Google" id="ProtNLM"/>
    </source>
</evidence>
<feature type="region of interest" description="Disordered" evidence="1">
    <location>
        <begin position="85"/>
        <end position="106"/>
    </location>
</feature>
<keyword evidence="3" id="KW-1185">Reference proteome</keyword>
<dbReference type="RefSeq" id="XP_018695895.1">
    <property type="nucleotide sequence ID" value="XM_018836245.1"/>
</dbReference>
<organism evidence="2 3">
    <name type="scientific">Fonsecaea erecta</name>
    <dbReference type="NCBI Taxonomy" id="1367422"/>
    <lineage>
        <taxon>Eukaryota</taxon>
        <taxon>Fungi</taxon>
        <taxon>Dikarya</taxon>
        <taxon>Ascomycota</taxon>
        <taxon>Pezizomycotina</taxon>
        <taxon>Eurotiomycetes</taxon>
        <taxon>Chaetothyriomycetidae</taxon>
        <taxon>Chaetothyriales</taxon>
        <taxon>Herpotrichiellaceae</taxon>
        <taxon>Fonsecaea</taxon>
    </lineage>
</organism>
<protein>
    <recommendedName>
        <fullName evidence="4">N-acetyltransferase domain-containing protein</fullName>
    </recommendedName>
</protein>
<evidence type="ECO:0000313" key="3">
    <source>
        <dbReference type="Proteomes" id="UP000078343"/>
    </source>
</evidence>
<dbReference type="AlphaFoldDB" id="A0A178ZRR6"/>
<dbReference type="SUPFAM" id="SSF55729">
    <property type="entry name" value="Acyl-CoA N-acyltransferases (Nat)"/>
    <property type="match status" value="1"/>
</dbReference>
<dbReference type="OrthoDB" id="4146338at2759"/>
<comment type="caution">
    <text evidence="2">The sequence shown here is derived from an EMBL/GenBank/DDBJ whole genome shotgun (WGS) entry which is preliminary data.</text>
</comment>
<dbReference type="Proteomes" id="UP000078343">
    <property type="component" value="Unassembled WGS sequence"/>
</dbReference>
<dbReference type="GeneID" id="30008901"/>
<gene>
    <name evidence="2" type="ORF">AYL99_04733</name>
</gene>
<proteinExistence type="predicted"/>
<dbReference type="EMBL" id="LVYI01000003">
    <property type="protein sequence ID" value="OAP62528.1"/>
    <property type="molecule type" value="Genomic_DNA"/>
</dbReference>
<evidence type="ECO:0000256" key="1">
    <source>
        <dbReference type="SAM" id="MobiDB-lite"/>
    </source>
</evidence>
<reference evidence="2 3" key="1">
    <citation type="submission" date="2016-04" db="EMBL/GenBank/DDBJ databases">
        <title>Draft genome of Fonsecaea erecta CBS 125763.</title>
        <authorList>
            <person name="Weiss V.A."/>
            <person name="Vicente V.A."/>
            <person name="Raittz R.T."/>
            <person name="Moreno L.F."/>
            <person name="De Souza E.M."/>
            <person name="Pedrosa F.O."/>
            <person name="Steffens M.B."/>
            <person name="Faoro H."/>
            <person name="Tadra-Sfeir M.Z."/>
            <person name="Najafzadeh M.J."/>
            <person name="Felipe M.S."/>
            <person name="Teixeira M."/>
            <person name="Sun J."/>
            <person name="Xi L."/>
            <person name="Gomes R."/>
            <person name="De Azevedo C.M."/>
            <person name="Salgado C.G."/>
            <person name="Da Silva M.B."/>
            <person name="Nascimento M.F."/>
            <person name="Queiroz-Telles F."/>
            <person name="Attili D.S."/>
            <person name="Gorbushina A."/>
        </authorList>
    </citation>
    <scope>NUCLEOTIDE SEQUENCE [LARGE SCALE GENOMIC DNA]</scope>
    <source>
        <strain evidence="2 3">CBS 125763</strain>
    </source>
</reference>
<accession>A0A178ZRR6</accession>